<comment type="similarity">
    <text evidence="2 11">Belongs to the class-II aminoacyl-tRNA synthetase family.</text>
</comment>
<dbReference type="Proteomes" id="UP000198725">
    <property type="component" value="Unassembled WGS sequence"/>
</dbReference>
<evidence type="ECO:0000256" key="4">
    <source>
        <dbReference type="ARBA" id="ARBA00022490"/>
    </source>
</evidence>
<reference evidence="14" key="1">
    <citation type="submission" date="2016-10" db="EMBL/GenBank/DDBJ databases">
        <authorList>
            <person name="Varghese N."/>
            <person name="Submissions S."/>
        </authorList>
    </citation>
    <scope>NUCLEOTIDE SEQUENCE [LARGE SCALE GENOMIC DNA]</scope>
    <source>
        <strain evidence="14">MO64</strain>
    </source>
</reference>
<gene>
    <name evidence="11" type="primary">glyS</name>
    <name evidence="13" type="ORF">SAMN05192579_102312</name>
</gene>
<evidence type="ECO:0000256" key="5">
    <source>
        <dbReference type="ARBA" id="ARBA00022598"/>
    </source>
</evidence>
<dbReference type="EMBL" id="FOSR01000002">
    <property type="protein sequence ID" value="SFK41523.1"/>
    <property type="molecule type" value="Genomic_DNA"/>
</dbReference>
<evidence type="ECO:0000256" key="1">
    <source>
        <dbReference type="ARBA" id="ARBA00004496"/>
    </source>
</evidence>
<evidence type="ECO:0000256" key="6">
    <source>
        <dbReference type="ARBA" id="ARBA00022741"/>
    </source>
</evidence>
<dbReference type="RefSeq" id="WP_092701754.1">
    <property type="nucleotide sequence ID" value="NZ_FOSR01000002.1"/>
</dbReference>
<keyword evidence="5 11" id="KW-0436">Ligase</keyword>
<keyword evidence="6 11" id="KW-0547">Nucleotide-binding</keyword>
<accession>A0A1I3ZBX6</accession>
<evidence type="ECO:0000313" key="14">
    <source>
        <dbReference type="Proteomes" id="UP000198725"/>
    </source>
</evidence>
<dbReference type="AlphaFoldDB" id="A0A1I3ZBX6"/>
<dbReference type="GO" id="GO:0004820">
    <property type="term" value="F:glycine-tRNA ligase activity"/>
    <property type="evidence" value="ECO:0007669"/>
    <property type="project" value="UniProtKB-UniRule"/>
</dbReference>
<keyword evidence="4 11" id="KW-0963">Cytoplasm</keyword>
<keyword evidence="9 11" id="KW-0030">Aminoacyl-tRNA synthetase</keyword>
<organism evidence="13 14">
    <name type="scientific">Rhodanobacter glycinis</name>
    <dbReference type="NCBI Taxonomy" id="582702"/>
    <lineage>
        <taxon>Bacteria</taxon>
        <taxon>Pseudomonadati</taxon>
        <taxon>Pseudomonadota</taxon>
        <taxon>Gammaproteobacteria</taxon>
        <taxon>Lysobacterales</taxon>
        <taxon>Rhodanobacteraceae</taxon>
        <taxon>Rhodanobacter</taxon>
    </lineage>
</organism>
<dbReference type="InterPro" id="IPR008909">
    <property type="entry name" value="DALR_anticod-bd"/>
</dbReference>
<dbReference type="SUPFAM" id="SSF109604">
    <property type="entry name" value="HD-domain/PDEase-like"/>
    <property type="match status" value="1"/>
</dbReference>
<comment type="subcellular location">
    <subcellularLocation>
        <location evidence="1 11">Cytoplasm</location>
    </subcellularLocation>
</comment>
<evidence type="ECO:0000256" key="3">
    <source>
        <dbReference type="ARBA" id="ARBA00011209"/>
    </source>
</evidence>
<dbReference type="Pfam" id="PF02092">
    <property type="entry name" value="tRNA_synt_2f"/>
    <property type="match status" value="1"/>
</dbReference>
<keyword evidence="14" id="KW-1185">Reference proteome</keyword>
<dbReference type="HAMAP" id="MF_00255">
    <property type="entry name" value="Gly_tRNA_synth_beta"/>
    <property type="match status" value="1"/>
</dbReference>
<comment type="catalytic activity">
    <reaction evidence="10 11">
        <text>tRNA(Gly) + glycine + ATP = glycyl-tRNA(Gly) + AMP + diphosphate</text>
        <dbReference type="Rhea" id="RHEA:16013"/>
        <dbReference type="Rhea" id="RHEA-COMP:9664"/>
        <dbReference type="Rhea" id="RHEA-COMP:9683"/>
        <dbReference type="ChEBI" id="CHEBI:30616"/>
        <dbReference type="ChEBI" id="CHEBI:33019"/>
        <dbReference type="ChEBI" id="CHEBI:57305"/>
        <dbReference type="ChEBI" id="CHEBI:78442"/>
        <dbReference type="ChEBI" id="CHEBI:78522"/>
        <dbReference type="ChEBI" id="CHEBI:456215"/>
        <dbReference type="EC" id="6.1.1.14"/>
    </reaction>
</comment>
<dbReference type="GO" id="GO:0006420">
    <property type="term" value="P:arginyl-tRNA aminoacylation"/>
    <property type="evidence" value="ECO:0007669"/>
    <property type="project" value="InterPro"/>
</dbReference>
<dbReference type="GO" id="GO:0006426">
    <property type="term" value="P:glycyl-tRNA aminoacylation"/>
    <property type="evidence" value="ECO:0007669"/>
    <property type="project" value="UniProtKB-UniRule"/>
</dbReference>
<dbReference type="NCBIfam" id="TIGR00211">
    <property type="entry name" value="glyS"/>
    <property type="match status" value="1"/>
</dbReference>
<dbReference type="GO" id="GO:0005524">
    <property type="term" value="F:ATP binding"/>
    <property type="evidence" value="ECO:0007669"/>
    <property type="project" value="UniProtKB-UniRule"/>
</dbReference>
<evidence type="ECO:0000256" key="9">
    <source>
        <dbReference type="ARBA" id="ARBA00023146"/>
    </source>
</evidence>
<dbReference type="PROSITE" id="PS50861">
    <property type="entry name" value="AA_TRNA_LIGASE_II_GLYAB"/>
    <property type="match status" value="1"/>
</dbReference>
<evidence type="ECO:0000256" key="2">
    <source>
        <dbReference type="ARBA" id="ARBA00008226"/>
    </source>
</evidence>
<dbReference type="GO" id="GO:0005829">
    <property type="term" value="C:cytosol"/>
    <property type="evidence" value="ECO:0007669"/>
    <property type="project" value="TreeGrafter"/>
</dbReference>
<evidence type="ECO:0000256" key="10">
    <source>
        <dbReference type="ARBA" id="ARBA00047937"/>
    </source>
</evidence>
<dbReference type="EC" id="6.1.1.14" evidence="11"/>
<dbReference type="PRINTS" id="PR01045">
    <property type="entry name" value="TRNASYNTHGB"/>
</dbReference>
<evidence type="ECO:0000313" key="13">
    <source>
        <dbReference type="EMBL" id="SFK41523.1"/>
    </source>
</evidence>
<dbReference type="PANTHER" id="PTHR30075:SF2">
    <property type="entry name" value="GLYCINE--TRNA LIGASE, CHLOROPLASTIC_MITOCHONDRIAL 2"/>
    <property type="match status" value="1"/>
</dbReference>
<proteinExistence type="inferred from homology"/>
<evidence type="ECO:0000259" key="12">
    <source>
        <dbReference type="Pfam" id="PF05746"/>
    </source>
</evidence>
<sequence>MSAADKSLLIELGTEELPPKALDELAAAFLRGMCDGLATRGIEAALDQARAYCTPRRLAVHIPGVAKAQPEQSIERRGPAVSAGIGADGQPSRALLGFAQSCGVEVGQLEKLETDKGAWFVFRAVKPGQPVAALLPEVVEEALKALPIPRPMRWSDHDYSFVRPVHWLVMLHGDAIVDGEVLGLKSGRKSRGHRFMHTNPVHVLDADSWLDALRAAKVLADPAERRQRIREEIARAGLKTNGVPRLDETLLDEIANLTEWPAAIACAFDRDFLAVPPEALVTTMETNQKFVPVFDAGGKLTEQFIGVANIESKDPAEIRKGYERVIRPRFADAKFFWDEDLKTPLADYQEQLKSVTYQQALGSLWDKSVRVAEIARVIANRVGADAGAATRAASLAKCDLLTRMVGEFPELQGVMGRYYAQHHGEAADVAAALDGYYQPRQSGDAIADGKLSRVLAVAERLDTLAGIFAVGMKPSGNKDPFALRRAALGLARTLVEGKLDLDLRALFAESLELLPESALAAGLKRGKDGKAPPLDPGARRAELLDELHDFVLERLRGYYAERGFTPEQFEAVLAVAPVSLYDFDRRLRAVAEFGKHPEASSLAAANKRVANILRKSREDGEVGATGARVVDPAYFESAVEVALAEALASAHHDTAQALRRGDYTEALARLARLQAPVDAFFEGVMVNADDARVRANRLALLGQLSTQFGAIADIARL</sequence>
<dbReference type="GO" id="GO:0004814">
    <property type="term" value="F:arginine-tRNA ligase activity"/>
    <property type="evidence" value="ECO:0007669"/>
    <property type="project" value="InterPro"/>
</dbReference>
<protein>
    <recommendedName>
        <fullName evidence="11">Glycine--tRNA ligase beta subunit</fullName>
        <ecNumber evidence="11">6.1.1.14</ecNumber>
    </recommendedName>
    <alternativeName>
        <fullName evidence="11">Glycyl-tRNA synthetase beta subunit</fullName>
        <shortName evidence="11">GlyRS</shortName>
    </alternativeName>
</protein>
<evidence type="ECO:0000256" key="7">
    <source>
        <dbReference type="ARBA" id="ARBA00022840"/>
    </source>
</evidence>
<dbReference type="InterPro" id="IPR015944">
    <property type="entry name" value="Gly-tRNA-synth_bsu"/>
</dbReference>
<dbReference type="Pfam" id="PF05746">
    <property type="entry name" value="DALR_1"/>
    <property type="match status" value="1"/>
</dbReference>
<comment type="subunit">
    <text evidence="3 11">Tetramer of two alpha and two beta subunits.</text>
</comment>
<evidence type="ECO:0000256" key="8">
    <source>
        <dbReference type="ARBA" id="ARBA00022917"/>
    </source>
</evidence>
<name>A0A1I3ZBX6_9GAMM</name>
<dbReference type="PANTHER" id="PTHR30075">
    <property type="entry name" value="GLYCYL-TRNA SYNTHETASE"/>
    <property type="match status" value="1"/>
</dbReference>
<feature type="domain" description="DALR anticodon binding" evidence="12">
    <location>
        <begin position="604"/>
        <end position="705"/>
    </location>
</feature>
<keyword evidence="7 11" id="KW-0067">ATP-binding</keyword>
<evidence type="ECO:0000256" key="11">
    <source>
        <dbReference type="HAMAP-Rule" id="MF_00255"/>
    </source>
</evidence>
<dbReference type="InterPro" id="IPR006194">
    <property type="entry name" value="Gly-tRNA-synth_heterodimer"/>
</dbReference>
<keyword evidence="8 11" id="KW-0648">Protein biosynthesis</keyword>